<gene>
    <name evidence="2" type="ORF">SAMN04487893_101148</name>
</gene>
<dbReference type="Pfam" id="PF18925">
    <property type="entry name" value="DUF5675"/>
    <property type="match status" value="1"/>
</dbReference>
<dbReference type="AlphaFoldDB" id="A0A1I3L272"/>
<evidence type="ECO:0000259" key="1">
    <source>
        <dbReference type="Pfam" id="PF18925"/>
    </source>
</evidence>
<name>A0A1I3L272_9FLAO</name>
<sequence>MPIEIELHRLYLKEATHGILRINDQTVCLTLELPWVYNQCQISCIPEGRYTMTKRYSDRFKDHLHIEKVPNRSLILFHPANNAQRELKGCIAPVSQFLAEGWGSRSRVAFEKVKKLVFPLLEKGEVELIVKPAEEEFIRYIKNEKI</sequence>
<organism evidence="2 3">
    <name type="scientific">Myroides guanonis</name>
    <dbReference type="NCBI Taxonomy" id="1150112"/>
    <lineage>
        <taxon>Bacteria</taxon>
        <taxon>Pseudomonadati</taxon>
        <taxon>Bacteroidota</taxon>
        <taxon>Flavobacteriia</taxon>
        <taxon>Flavobacteriales</taxon>
        <taxon>Flavobacteriaceae</taxon>
        <taxon>Myroides</taxon>
    </lineage>
</organism>
<evidence type="ECO:0000313" key="2">
    <source>
        <dbReference type="EMBL" id="SFI78839.1"/>
    </source>
</evidence>
<protein>
    <recommendedName>
        <fullName evidence="1">DUF5675 domain-containing protein</fullName>
    </recommendedName>
</protein>
<dbReference type="EMBL" id="FORU01000001">
    <property type="protein sequence ID" value="SFI78839.1"/>
    <property type="molecule type" value="Genomic_DNA"/>
</dbReference>
<dbReference type="STRING" id="1150112.SAMN04487893_101148"/>
<accession>A0A1I3L272</accession>
<proteinExistence type="predicted"/>
<dbReference type="OrthoDB" id="707810at2"/>
<keyword evidence="3" id="KW-1185">Reference proteome</keyword>
<dbReference type="RefSeq" id="WP_090677538.1">
    <property type="nucleotide sequence ID" value="NZ_FORU01000001.1"/>
</dbReference>
<feature type="domain" description="DUF5675" evidence="1">
    <location>
        <begin position="7"/>
        <end position="117"/>
    </location>
</feature>
<dbReference type="InterPro" id="IPR043732">
    <property type="entry name" value="DUF5675"/>
</dbReference>
<dbReference type="Proteomes" id="UP000243887">
    <property type="component" value="Unassembled WGS sequence"/>
</dbReference>
<reference evidence="3" key="1">
    <citation type="submission" date="2016-10" db="EMBL/GenBank/DDBJ databases">
        <authorList>
            <person name="Varghese N."/>
            <person name="Submissions S."/>
        </authorList>
    </citation>
    <scope>NUCLEOTIDE SEQUENCE [LARGE SCALE GENOMIC DNA]</scope>
    <source>
        <strain evidence="3">DSM 26542</strain>
    </source>
</reference>
<evidence type="ECO:0000313" key="3">
    <source>
        <dbReference type="Proteomes" id="UP000243887"/>
    </source>
</evidence>